<comment type="caution">
    <text evidence="14">The sequence shown here is derived from an EMBL/GenBank/DDBJ whole genome shotgun (WGS) entry which is preliminary data.</text>
</comment>
<comment type="function">
    <text evidence="1 13">Transfers the gamma-phosphate of ATP to the 4'-position of a tetraacyldisaccharide 1-phosphate intermediate (termed DS-1-P) to form tetraacyldisaccharide 1,4'-bis-phosphate (lipid IVA).</text>
</comment>
<comment type="catalytic activity">
    <reaction evidence="13">
        <text>a lipid A disaccharide + ATP = a lipid IVA + ADP + H(+)</text>
        <dbReference type="Rhea" id="RHEA:67840"/>
        <dbReference type="ChEBI" id="CHEBI:15378"/>
        <dbReference type="ChEBI" id="CHEBI:30616"/>
        <dbReference type="ChEBI" id="CHEBI:176343"/>
        <dbReference type="ChEBI" id="CHEBI:176425"/>
        <dbReference type="ChEBI" id="CHEBI:456216"/>
        <dbReference type="EC" id="2.7.1.130"/>
    </reaction>
</comment>
<name>A0A931LU08_FIMGI</name>
<evidence type="ECO:0000256" key="6">
    <source>
        <dbReference type="ARBA" id="ARBA00022556"/>
    </source>
</evidence>
<evidence type="ECO:0000256" key="3">
    <source>
        <dbReference type="ARBA" id="ARBA00012071"/>
    </source>
</evidence>
<reference evidence="14" key="1">
    <citation type="submission" date="2020-07" db="EMBL/GenBank/DDBJ databases">
        <title>Huge and variable diversity of episymbiotic CPR bacteria and DPANN archaea in groundwater ecosystems.</title>
        <authorList>
            <person name="He C.Y."/>
            <person name="Keren R."/>
            <person name="Whittaker M."/>
            <person name="Farag I.F."/>
            <person name="Doudna J."/>
            <person name="Cate J.H.D."/>
            <person name="Banfield J.F."/>
        </authorList>
    </citation>
    <scope>NUCLEOTIDE SEQUENCE</scope>
    <source>
        <strain evidence="14">NC_groundwater_17_Pr7_B-0.1um_64_12</strain>
    </source>
</reference>
<evidence type="ECO:0000256" key="7">
    <source>
        <dbReference type="ARBA" id="ARBA00022679"/>
    </source>
</evidence>
<dbReference type="EC" id="2.7.1.130" evidence="3 13"/>
<dbReference type="Proteomes" id="UP000727962">
    <property type="component" value="Unassembled WGS sequence"/>
</dbReference>
<evidence type="ECO:0000256" key="8">
    <source>
        <dbReference type="ARBA" id="ARBA00022741"/>
    </source>
</evidence>
<keyword evidence="10 13" id="KW-0067">ATP-binding</keyword>
<keyword evidence="9 13" id="KW-0418">Kinase</keyword>
<evidence type="ECO:0000256" key="12">
    <source>
        <dbReference type="ARBA" id="ARBA00029757"/>
    </source>
</evidence>
<dbReference type="InterPro" id="IPR027417">
    <property type="entry name" value="P-loop_NTPase"/>
</dbReference>
<dbReference type="GO" id="GO:0009244">
    <property type="term" value="P:lipopolysaccharide core region biosynthetic process"/>
    <property type="evidence" value="ECO:0007669"/>
    <property type="project" value="TreeGrafter"/>
</dbReference>
<dbReference type="AlphaFoldDB" id="A0A931LU08"/>
<sequence length="314" mass="34544">MRDLLAPASWLYALGWETYEAVYALGLKQPAEPHRPVVCVGSLRVGGSGKTPFVLFLVDLLMASGRRVAVSCSGYGSTASAGSQVAPEGGLSAKRWGDEPAMIRMLRPSIPLIVGRDRVEAARLCRERFPGSVLLLDDGFQHLPLRKHLSILLDPPRPGFCLPAGPYREPRGGRKRADLVLPDRFRVEAHLTGFTTPTGESQPIEALRGSEVGVLCALGNPSGFLNAMEEACLRVVSTRLLPDHDPLDAGNLFEGWPDDRPIAVTCKDWVKLRERPDVAERSILIAYHEVWAEPREEFRKWLLGKLDDLPSQGI</sequence>
<evidence type="ECO:0000256" key="10">
    <source>
        <dbReference type="ARBA" id="ARBA00022840"/>
    </source>
</evidence>
<keyword evidence="7 13" id="KW-0808">Transferase</keyword>
<keyword evidence="5 13" id="KW-0444">Lipid biosynthesis</keyword>
<dbReference type="EMBL" id="JACOSL010000059">
    <property type="protein sequence ID" value="MBI1757337.1"/>
    <property type="molecule type" value="Genomic_DNA"/>
</dbReference>
<dbReference type="GO" id="GO:0005886">
    <property type="term" value="C:plasma membrane"/>
    <property type="evidence" value="ECO:0007669"/>
    <property type="project" value="TreeGrafter"/>
</dbReference>
<dbReference type="InterPro" id="IPR003758">
    <property type="entry name" value="LpxK"/>
</dbReference>
<evidence type="ECO:0000313" key="15">
    <source>
        <dbReference type="Proteomes" id="UP000727962"/>
    </source>
</evidence>
<comment type="similarity">
    <text evidence="13">Belongs to the LpxK family.</text>
</comment>
<dbReference type="PANTHER" id="PTHR42724">
    <property type="entry name" value="TETRAACYLDISACCHARIDE 4'-KINASE"/>
    <property type="match status" value="1"/>
</dbReference>
<dbReference type="GO" id="GO:0009029">
    <property type="term" value="F:lipid-A 4'-kinase activity"/>
    <property type="evidence" value="ECO:0007669"/>
    <property type="project" value="UniProtKB-UniRule"/>
</dbReference>
<comment type="pathway">
    <text evidence="2 13">Glycolipid biosynthesis; lipid IV(A) biosynthesis; lipid IV(A) from (3R)-3-hydroxytetradecanoyl-[acyl-carrier-protein] and UDP-N-acetyl-alpha-D-glucosamine: step 6/6.</text>
</comment>
<keyword evidence="11 13" id="KW-0443">Lipid metabolism</keyword>
<evidence type="ECO:0000256" key="13">
    <source>
        <dbReference type="HAMAP-Rule" id="MF_00409"/>
    </source>
</evidence>
<protein>
    <recommendedName>
        <fullName evidence="4 13">Tetraacyldisaccharide 4'-kinase</fullName>
        <ecNumber evidence="3 13">2.7.1.130</ecNumber>
    </recommendedName>
    <alternativeName>
        <fullName evidence="12 13">Lipid A 4'-kinase</fullName>
    </alternativeName>
</protein>
<dbReference type="Pfam" id="PF02606">
    <property type="entry name" value="LpxK"/>
    <property type="match status" value="1"/>
</dbReference>
<evidence type="ECO:0000256" key="2">
    <source>
        <dbReference type="ARBA" id="ARBA00004870"/>
    </source>
</evidence>
<evidence type="ECO:0000256" key="9">
    <source>
        <dbReference type="ARBA" id="ARBA00022777"/>
    </source>
</evidence>
<evidence type="ECO:0000256" key="1">
    <source>
        <dbReference type="ARBA" id="ARBA00002274"/>
    </source>
</evidence>
<evidence type="ECO:0000256" key="5">
    <source>
        <dbReference type="ARBA" id="ARBA00022516"/>
    </source>
</evidence>
<gene>
    <name evidence="13 14" type="primary">lpxK</name>
    <name evidence="14" type="ORF">HYR64_09555</name>
</gene>
<feature type="binding site" evidence="13">
    <location>
        <begin position="44"/>
        <end position="51"/>
    </location>
    <ligand>
        <name>ATP</name>
        <dbReference type="ChEBI" id="CHEBI:30616"/>
    </ligand>
</feature>
<dbReference type="SUPFAM" id="SSF52540">
    <property type="entry name" value="P-loop containing nucleoside triphosphate hydrolases"/>
    <property type="match status" value="1"/>
</dbReference>
<evidence type="ECO:0000313" key="14">
    <source>
        <dbReference type="EMBL" id="MBI1757337.1"/>
    </source>
</evidence>
<dbReference type="GO" id="GO:0005524">
    <property type="term" value="F:ATP binding"/>
    <property type="evidence" value="ECO:0007669"/>
    <property type="project" value="UniProtKB-UniRule"/>
</dbReference>
<keyword evidence="8 13" id="KW-0547">Nucleotide-binding</keyword>
<keyword evidence="6 13" id="KW-0441">Lipid A biosynthesis</keyword>
<dbReference type="PANTHER" id="PTHR42724:SF1">
    <property type="entry name" value="TETRAACYLDISACCHARIDE 4'-KINASE, MITOCHONDRIAL-RELATED"/>
    <property type="match status" value="1"/>
</dbReference>
<evidence type="ECO:0000256" key="4">
    <source>
        <dbReference type="ARBA" id="ARBA00016436"/>
    </source>
</evidence>
<evidence type="ECO:0000256" key="11">
    <source>
        <dbReference type="ARBA" id="ARBA00023098"/>
    </source>
</evidence>
<accession>A0A931LU08</accession>
<organism evidence="14 15">
    <name type="scientific">Fimbriimonas ginsengisoli</name>
    <dbReference type="NCBI Taxonomy" id="1005039"/>
    <lineage>
        <taxon>Bacteria</taxon>
        <taxon>Bacillati</taxon>
        <taxon>Armatimonadota</taxon>
        <taxon>Fimbriimonadia</taxon>
        <taxon>Fimbriimonadales</taxon>
        <taxon>Fimbriimonadaceae</taxon>
        <taxon>Fimbriimonas</taxon>
    </lineage>
</organism>
<dbReference type="GO" id="GO:0009245">
    <property type="term" value="P:lipid A biosynthetic process"/>
    <property type="evidence" value="ECO:0007669"/>
    <property type="project" value="UniProtKB-UniRule"/>
</dbReference>
<dbReference type="NCBIfam" id="TIGR00682">
    <property type="entry name" value="lpxK"/>
    <property type="match status" value="1"/>
</dbReference>
<proteinExistence type="inferred from homology"/>
<dbReference type="HAMAP" id="MF_00409">
    <property type="entry name" value="LpxK"/>
    <property type="match status" value="1"/>
</dbReference>